<dbReference type="AlphaFoldDB" id="A0A842HDA3"/>
<keyword evidence="1" id="KW-0805">Transcription regulation</keyword>
<comment type="caution">
    <text evidence="5">The sequence shown here is derived from an EMBL/GenBank/DDBJ whole genome shotgun (WGS) entry which is preliminary data.</text>
</comment>
<dbReference type="GO" id="GO:0003700">
    <property type="term" value="F:DNA-binding transcription factor activity"/>
    <property type="evidence" value="ECO:0007669"/>
    <property type="project" value="InterPro"/>
</dbReference>
<dbReference type="Pfam" id="PF12833">
    <property type="entry name" value="HTH_18"/>
    <property type="match status" value="1"/>
</dbReference>
<evidence type="ECO:0000256" key="2">
    <source>
        <dbReference type="ARBA" id="ARBA00023125"/>
    </source>
</evidence>
<dbReference type="InterPro" id="IPR009057">
    <property type="entry name" value="Homeodomain-like_sf"/>
</dbReference>
<dbReference type="PANTHER" id="PTHR43280:SF2">
    <property type="entry name" value="HTH-TYPE TRANSCRIPTIONAL REGULATOR EXSA"/>
    <property type="match status" value="1"/>
</dbReference>
<dbReference type="SUPFAM" id="SSF46689">
    <property type="entry name" value="Homeodomain-like"/>
    <property type="match status" value="2"/>
</dbReference>
<evidence type="ECO:0000256" key="1">
    <source>
        <dbReference type="ARBA" id="ARBA00023015"/>
    </source>
</evidence>
<keyword evidence="2" id="KW-0238">DNA-binding</keyword>
<dbReference type="Proteomes" id="UP000546464">
    <property type="component" value="Unassembled WGS sequence"/>
</dbReference>
<dbReference type="InterPro" id="IPR018062">
    <property type="entry name" value="HTH_AraC-typ_CS"/>
</dbReference>
<reference evidence="5 6" key="1">
    <citation type="submission" date="2020-07" db="EMBL/GenBank/DDBJ databases">
        <authorList>
            <person name="Feng X."/>
        </authorList>
    </citation>
    <scope>NUCLEOTIDE SEQUENCE [LARGE SCALE GENOMIC DNA]</scope>
    <source>
        <strain evidence="5 6">JCM31066</strain>
    </source>
</reference>
<dbReference type="GO" id="GO:0043565">
    <property type="term" value="F:sequence-specific DNA binding"/>
    <property type="evidence" value="ECO:0007669"/>
    <property type="project" value="InterPro"/>
</dbReference>
<proteinExistence type="predicted"/>
<dbReference type="InterPro" id="IPR018060">
    <property type="entry name" value="HTH_AraC"/>
</dbReference>
<dbReference type="PROSITE" id="PS01124">
    <property type="entry name" value="HTH_ARAC_FAMILY_2"/>
    <property type="match status" value="1"/>
</dbReference>
<evidence type="ECO:0000259" key="4">
    <source>
        <dbReference type="PROSITE" id="PS01124"/>
    </source>
</evidence>
<evidence type="ECO:0000313" key="5">
    <source>
        <dbReference type="EMBL" id="MBC2594179.1"/>
    </source>
</evidence>
<evidence type="ECO:0000256" key="3">
    <source>
        <dbReference type="ARBA" id="ARBA00023163"/>
    </source>
</evidence>
<evidence type="ECO:0000313" key="6">
    <source>
        <dbReference type="Proteomes" id="UP000546464"/>
    </source>
</evidence>
<dbReference type="SMART" id="SM00342">
    <property type="entry name" value="HTH_ARAC"/>
    <property type="match status" value="1"/>
</dbReference>
<gene>
    <name evidence="5" type="ORF">H5P28_07880</name>
</gene>
<dbReference type="RefSeq" id="WP_185675161.1">
    <property type="nucleotide sequence ID" value="NZ_JACHVB010000020.1"/>
</dbReference>
<accession>A0A842HDA3</accession>
<organism evidence="5 6">
    <name type="scientific">Ruficoccus amylovorans</name>
    <dbReference type="NCBI Taxonomy" id="1804625"/>
    <lineage>
        <taxon>Bacteria</taxon>
        <taxon>Pseudomonadati</taxon>
        <taxon>Verrucomicrobiota</taxon>
        <taxon>Opitutia</taxon>
        <taxon>Puniceicoccales</taxon>
        <taxon>Cerasicoccaceae</taxon>
        <taxon>Ruficoccus</taxon>
    </lineage>
</organism>
<protein>
    <submittedName>
        <fullName evidence="5">Helix-turn-helix transcriptional regulator</fullName>
    </submittedName>
</protein>
<feature type="domain" description="HTH araC/xylS-type" evidence="4">
    <location>
        <begin position="162"/>
        <end position="260"/>
    </location>
</feature>
<name>A0A842HDA3_9BACT</name>
<dbReference type="Gene3D" id="1.10.10.60">
    <property type="entry name" value="Homeodomain-like"/>
    <property type="match status" value="2"/>
</dbReference>
<sequence>MLRYLTYGLRDFRDYPDHTAKRLNWEFFALHSGRLSFVQSDRRLKLSAKANFWVIPPQFSYNWKPREADAVCDRTLFSFPQVPLLLKEEVTRSGVLALKLEEKRLDRVRELAVEARPSYDSPNQLSSLAFEKILIELALIALSEVPLKSQWRLDELAGERVERIIAWYVEHMHEAPKITTICDACNISPSHMRRLFHQVMGKAPQEIFTRQRIQRACDILSTDSATLDEIASQCGFVSTSDFCRVFARVQKTSPNVWRLRVK</sequence>
<keyword evidence="3" id="KW-0804">Transcription</keyword>
<dbReference type="PANTHER" id="PTHR43280">
    <property type="entry name" value="ARAC-FAMILY TRANSCRIPTIONAL REGULATOR"/>
    <property type="match status" value="1"/>
</dbReference>
<keyword evidence="6" id="KW-1185">Reference proteome</keyword>
<dbReference type="EMBL" id="JACHVB010000020">
    <property type="protein sequence ID" value="MBC2594179.1"/>
    <property type="molecule type" value="Genomic_DNA"/>
</dbReference>
<dbReference type="PROSITE" id="PS00041">
    <property type="entry name" value="HTH_ARAC_FAMILY_1"/>
    <property type="match status" value="1"/>
</dbReference>